<gene>
    <name evidence="1" type="ORF">LXN57_30940</name>
</gene>
<keyword evidence="2" id="KW-1185">Reference proteome</keyword>
<sequence length="118" mass="13113">MIATDIHHEHVLLGSMPHVRTEAGEPRLIYSYQHRASDYLAAALPLGLEVRACAEPRNGGTAGSRFPIGEWDTWPWSLIGQAPEAYQAASATSPVTIMWHFFKEHGQREKSTSRSRSA</sequence>
<organism evidence="1 2">
    <name type="scientific">Paractinoplanes hotanensis</name>
    <dbReference type="NCBI Taxonomy" id="2906497"/>
    <lineage>
        <taxon>Bacteria</taxon>
        <taxon>Bacillati</taxon>
        <taxon>Actinomycetota</taxon>
        <taxon>Actinomycetes</taxon>
        <taxon>Micromonosporales</taxon>
        <taxon>Micromonosporaceae</taxon>
        <taxon>Paractinoplanes</taxon>
    </lineage>
</organism>
<protein>
    <submittedName>
        <fullName evidence="1">Uncharacterized protein</fullName>
    </submittedName>
</protein>
<comment type="caution">
    <text evidence="1">The sequence shown here is derived from an EMBL/GenBank/DDBJ whole genome shotgun (WGS) entry which is preliminary data.</text>
</comment>
<accession>A0ABT0Y7H3</accession>
<dbReference type="RefSeq" id="WP_251801705.1">
    <property type="nucleotide sequence ID" value="NZ_JAMQOL010000044.1"/>
</dbReference>
<evidence type="ECO:0000313" key="2">
    <source>
        <dbReference type="Proteomes" id="UP001523216"/>
    </source>
</evidence>
<evidence type="ECO:0000313" key="1">
    <source>
        <dbReference type="EMBL" id="MCM4081991.1"/>
    </source>
</evidence>
<dbReference type="EMBL" id="JAMQOL010000044">
    <property type="protein sequence ID" value="MCM4081991.1"/>
    <property type="molecule type" value="Genomic_DNA"/>
</dbReference>
<proteinExistence type="predicted"/>
<reference evidence="1 2" key="1">
    <citation type="submission" date="2022-06" db="EMBL/GenBank/DDBJ databases">
        <title>Actinoplanes abujensis sp. nov., isolated from Nigerian arid soil.</title>
        <authorList>
            <person name="Ding P."/>
        </authorList>
    </citation>
    <scope>NUCLEOTIDE SEQUENCE [LARGE SCALE GENOMIC DNA]</scope>
    <source>
        <strain evidence="2">TRM88002</strain>
    </source>
</reference>
<name>A0ABT0Y7H3_9ACTN</name>
<dbReference type="Proteomes" id="UP001523216">
    <property type="component" value="Unassembled WGS sequence"/>
</dbReference>